<feature type="chain" id="PRO_5040992534" description="Transmembrane protein" evidence="2">
    <location>
        <begin position="21"/>
        <end position="150"/>
    </location>
</feature>
<organism evidence="3 4">
    <name type="scientific">Triparma laevis f. longispina</name>
    <dbReference type="NCBI Taxonomy" id="1714387"/>
    <lineage>
        <taxon>Eukaryota</taxon>
        <taxon>Sar</taxon>
        <taxon>Stramenopiles</taxon>
        <taxon>Ochrophyta</taxon>
        <taxon>Bolidophyceae</taxon>
        <taxon>Parmales</taxon>
        <taxon>Triparmaceae</taxon>
        <taxon>Triparma</taxon>
    </lineage>
</organism>
<gene>
    <name evidence="3" type="ORF">TrLO_g5989</name>
</gene>
<keyword evidence="4" id="KW-1185">Reference proteome</keyword>
<accession>A0A9W7F4C5</accession>
<keyword evidence="2" id="KW-0732">Signal</keyword>
<evidence type="ECO:0000313" key="3">
    <source>
        <dbReference type="EMBL" id="GMI00983.1"/>
    </source>
</evidence>
<evidence type="ECO:0000256" key="1">
    <source>
        <dbReference type="SAM" id="MobiDB-lite"/>
    </source>
</evidence>
<evidence type="ECO:0000256" key="2">
    <source>
        <dbReference type="SAM" id="SignalP"/>
    </source>
</evidence>
<feature type="signal peptide" evidence="2">
    <location>
        <begin position="1"/>
        <end position="20"/>
    </location>
</feature>
<proteinExistence type="predicted"/>
<sequence length="150" mass="16943">MLKSLLSVFLLFLASTTTTSFLNPPQSIVHRHRIISSKNRRIISSFSEDDEPNTTNDDTRINKVGGRVQKSPPLPPSDPDSDPFQLQQMFPPLLLLSVIIYNLLPHSTGVKFYSESYSATYSNGNLIKEKRDVKTNVDSVEKVKRDFFGL</sequence>
<dbReference type="Proteomes" id="UP001165122">
    <property type="component" value="Unassembled WGS sequence"/>
</dbReference>
<dbReference type="AlphaFoldDB" id="A0A9W7F4C5"/>
<protein>
    <recommendedName>
        <fullName evidence="5">Transmembrane protein</fullName>
    </recommendedName>
</protein>
<feature type="region of interest" description="Disordered" evidence="1">
    <location>
        <begin position="45"/>
        <end position="82"/>
    </location>
</feature>
<evidence type="ECO:0000313" key="4">
    <source>
        <dbReference type="Proteomes" id="UP001165122"/>
    </source>
</evidence>
<name>A0A9W7F4C5_9STRA</name>
<evidence type="ECO:0008006" key="5">
    <source>
        <dbReference type="Google" id="ProtNLM"/>
    </source>
</evidence>
<comment type="caution">
    <text evidence="3">The sequence shown here is derived from an EMBL/GenBank/DDBJ whole genome shotgun (WGS) entry which is preliminary data.</text>
</comment>
<dbReference type="EMBL" id="BRXW01000029">
    <property type="protein sequence ID" value="GMI00983.1"/>
    <property type="molecule type" value="Genomic_DNA"/>
</dbReference>
<reference evidence="4" key="1">
    <citation type="journal article" date="2023" name="Commun. Biol.">
        <title>Genome analysis of Parmales, the sister group of diatoms, reveals the evolutionary specialization of diatoms from phago-mixotrophs to photoautotrophs.</title>
        <authorList>
            <person name="Ban H."/>
            <person name="Sato S."/>
            <person name="Yoshikawa S."/>
            <person name="Yamada K."/>
            <person name="Nakamura Y."/>
            <person name="Ichinomiya M."/>
            <person name="Sato N."/>
            <person name="Blanc-Mathieu R."/>
            <person name="Endo H."/>
            <person name="Kuwata A."/>
            <person name="Ogata H."/>
        </authorList>
    </citation>
    <scope>NUCLEOTIDE SEQUENCE [LARGE SCALE GENOMIC DNA]</scope>
    <source>
        <strain evidence="4">NIES 3700</strain>
    </source>
</reference>